<dbReference type="Pfam" id="PF00805">
    <property type="entry name" value="Pentapeptide"/>
    <property type="match status" value="1"/>
</dbReference>
<comment type="caution">
    <text evidence="1">The sequence shown here is derived from an EMBL/GenBank/DDBJ whole genome shotgun (WGS) entry which is preliminary data.</text>
</comment>
<dbReference type="RefSeq" id="WP_303275880.1">
    <property type="nucleotide sequence ID" value="NZ_JAUOEK010000010.1"/>
</dbReference>
<name>A0ABT8W504_9FLAO</name>
<accession>A0ABT8W504</accession>
<gene>
    <name evidence="1" type="ORF">Q4Q35_00095</name>
</gene>
<dbReference type="Pfam" id="PF13599">
    <property type="entry name" value="Pentapeptide_4"/>
    <property type="match status" value="1"/>
</dbReference>
<protein>
    <submittedName>
        <fullName evidence="1">Pentapeptide repeat-containing protein</fullName>
    </submittedName>
</protein>
<dbReference type="Gene3D" id="2.160.20.80">
    <property type="entry name" value="E3 ubiquitin-protein ligase SopA"/>
    <property type="match status" value="1"/>
</dbReference>
<organism evidence="1 2">
    <name type="scientific">Flavivirga aquimarina</name>
    <dbReference type="NCBI Taxonomy" id="2027862"/>
    <lineage>
        <taxon>Bacteria</taxon>
        <taxon>Pseudomonadati</taxon>
        <taxon>Bacteroidota</taxon>
        <taxon>Flavobacteriia</taxon>
        <taxon>Flavobacteriales</taxon>
        <taxon>Flavobacteriaceae</taxon>
        <taxon>Flavivirga</taxon>
    </lineage>
</organism>
<dbReference type="InterPro" id="IPR001646">
    <property type="entry name" value="5peptide_repeat"/>
</dbReference>
<dbReference type="PANTHER" id="PTHR42999:SF1">
    <property type="entry name" value="PENTAPEPTIDE REPEAT-CONTAINING PROTEIN"/>
    <property type="match status" value="1"/>
</dbReference>
<dbReference type="InterPro" id="IPR052949">
    <property type="entry name" value="PA_immunity-related"/>
</dbReference>
<evidence type="ECO:0000313" key="1">
    <source>
        <dbReference type="EMBL" id="MDO5968196.1"/>
    </source>
</evidence>
<dbReference type="EMBL" id="JAUOEK010000010">
    <property type="protein sequence ID" value="MDO5968196.1"/>
    <property type="molecule type" value="Genomic_DNA"/>
</dbReference>
<dbReference type="Proteomes" id="UP001176883">
    <property type="component" value="Unassembled WGS sequence"/>
</dbReference>
<proteinExistence type="predicted"/>
<keyword evidence="2" id="KW-1185">Reference proteome</keyword>
<evidence type="ECO:0000313" key="2">
    <source>
        <dbReference type="Proteomes" id="UP001176883"/>
    </source>
</evidence>
<reference evidence="1" key="1">
    <citation type="submission" date="2023-07" db="EMBL/GenBank/DDBJ databases">
        <title>Two novel species in the genus Flavivirga.</title>
        <authorList>
            <person name="Kwon K."/>
        </authorList>
    </citation>
    <scope>NUCLEOTIDE SEQUENCE</scope>
    <source>
        <strain evidence="1">KCTC 52353</strain>
    </source>
</reference>
<dbReference type="PANTHER" id="PTHR42999">
    <property type="entry name" value="ANTIBIOTIC RESISTANCE PROTEIN MCBG"/>
    <property type="match status" value="1"/>
</dbReference>
<sequence>MELQFIEDIKFERKDFSKDKLDKGDYELCTFSNCNFSNSDLSKIRLTECLFIDCNLSLVNLYQTEIQDVTFKDCKMLGLRFDKCSDFAFSIKVDNCQLNHSSFYKKKLPKTVFNKSKLQEVDFTECDLNTSIFDNCDLLNAVFKNTNLQNTDLRSSFNFIIDPENNKIKGAKFSLESVKGLLIKYNIKIE</sequence>
<dbReference type="SUPFAM" id="SSF141571">
    <property type="entry name" value="Pentapeptide repeat-like"/>
    <property type="match status" value="1"/>
</dbReference>